<keyword evidence="1" id="KW-0472">Membrane</keyword>
<keyword evidence="1" id="KW-1133">Transmembrane helix</keyword>
<sequence>MKEKSREVVIFDCWSENGLTEWTLEEALTSSPEQNVLTLCLSCKKLLSEDILILEEKEIVRTLEANWQSNKTATGIQLSSKWLVPQNKDSNTHKTALRYGGAGLHGTGKVSSDTQIMRNCGKVHLKRTRVDSLLNRLVILTFMSLLISMAFTLGFWNKMRRRPYVKVNTYLWNKCADGTCFSQNAKLLSDVHSNKDRMVQEFRHVLAFCHTKMVPEKDNQL</sequence>
<dbReference type="AlphaFoldDB" id="A0AA40I4U7"/>
<dbReference type="Proteomes" id="UP001177744">
    <property type="component" value="Unassembled WGS sequence"/>
</dbReference>
<organism evidence="2 3">
    <name type="scientific">Cnephaeus nilssonii</name>
    <name type="common">Northern bat</name>
    <name type="synonym">Eptesicus nilssonii</name>
    <dbReference type="NCBI Taxonomy" id="3371016"/>
    <lineage>
        <taxon>Eukaryota</taxon>
        <taxon>Metazoa</taxon>
        <taxon>Chordata</taxon>
        <taxon>Craniata</taxon>
        <taxon>Vertebrata</taxon>
        <taxon>Euteleostomi</taxon>
        <taxon>Mammalia</taxon>
        <taxon>Eutheria</taxon>
        <taxon>Laurasiatheria</taxon>
        <taxon>Chiroptera</taxon>
        <taxon>Yangochiroptera</taxon>
        <taxon>Vespertilionidae</taxon>
        <taxon>Cnephaeus</taxon>
    </lineage>
</organism>
<evidence type="ECO:0000313" key="3">
    <source>
        <dbReference type="Proteomes" id="UP001177744"/>
    </source>
</evidence>
<evidence type="ECO:0000256" key="1">
    <source>
        <dbReference type="SAM" id="Phobius"/>
    </source>
</evidence>
<name>A0AA40I4U7_CNENI</name>
<comment type="caution">
    <text evidence="2">The sequence shown here is derived from an EMBL/GenBank/DDBJ whole genome shotgun (WGS) entry which is preliminary data.</text>
</comment>
<gene>
    <name evidence="2" type="ORF">QTO34_015840</name>
</gene>
<protein>
    <submittedName>
        <fullName evidence="2">Uncharacterized protein</fullName>
    </submittedName>
</protein>
<feature type="transmembrane region" description="Helical" evidence="1">
    <location>
        <begin position="137"/>
        <end position="156"/>
    </location>
</feature>
<proteinExistence type="predicted"/>
<accession>A0AA40I4U7</accession>
<keyword evidence="1" id="KW-0812">Transmembrane</keyword>
<dbReference type="EMBL" id="JAULJE010000005">
    <property type="protein sequence ID" value="KAK1343068.1"/>
    <property type="molecule type" value="Genomic_DNA"/>
</dbReference>
<evidence type="ECO:0000313" key="2">
    <source>
        <dbReference type="EMBL" id="KAK1343068.1"/>
    </source>
</evidence>
<keyword evidence="3" id="KW-1185">Reference proteome</keyword>
<reference evidence="2" key="1">
    <citation type="submission" date="2023-06" db="EMBL/GenBank/DDBJ databases">
        <title>Reference genome for the Northern bat (Eptesicus nilssonii), a most northern bat species.</title>
        <authorList>
            <person name="Laine V.N."/>
            <person name="Pulliainen A.T."/>
            <person name="Lilley T.M."/>
        </authorList>
    </citation>
    <scope>NUCLEOTIDE SEQUENCE</scope>
    <source>
        <strain evidence="2">BLF_Eptnil</strain>
        <tissue evidence="2">Kidney</tissue>
    </source>
</reference>